<dbReference type="Pfam" id="PF06866">
    <property type="entry name" value="DUF1256"/>
    <property type="match status" value="1"/>
</dbReference>
<organism evidence="1 2">
    <name type="scientific">Halobacillus salinus</name>
    <dbReference type="NCBI Taxonomy" id="192814"/>
    <lineage>
        <taxon>Bacteria</taxon>
        <taxon>Bacillati</taxon>
        <taxon>Bacillota</taxon>
        <taxon>Bacilli</taxon>
        <taxon>Bacillales</taxon>
        <taxon>Bacillaceae</taxon>
        <taxon>Halobacillus</taxon>
    </lineage>
</organism>
<dbReference type="NCBIfam" id="TIGR02841">
    <property type="entry name" value="spore_YyaC"/>
    <property type="match status" value="1"/>
</dbReference>
<proteinExistence type="predicted"/>
<dbReference type="InterPro" id="IPR023430">
    <property type="entry name" value="Pept_HybD-like_dom_sf"/>
</dbReference>
<dbReference type="STRING" id="192814.GCA_900166575_02601"/>
<keyword evidence="2" id="KW-1185">Reference proteome</keyword>
<dbReference type="EMBL" id="SRJC01000007">
    <property type="protein sequence ID" value="TGB01259.1"/>
    <property type="molecule type" value="Genomic_DNA"/>
</dbReference>
<gene>
    <name evidence="1" type="primary">yyaC</name>
    <name evidence="1" type="ORF">E4663_17440</name>
</gene>
<dbReference type="OrthoDB" id="9815953at2"/>
<dbReference type="GO" id="GO:0006508">
    <property type="term" value="P:proteolysis"/>
    <property type="evidence" value="ECO:0007669"/>
    <property type="project" value="UniProtKB-KW"/>
</dbReference>
<dbReference type="InterPro" id="IPR009665">
    <property type="entry name" value="YyaC"/>
</dbReference>
<keyword evidence="1" id="KW-0378">Hydrolase</keyword>
<dbReference type="GO" id="GO:0008233">
    <property type="term" value="F:peptidase activity"/>
    <property type="evidence" value="ECO:0007669"/>
    <property type="project" value="UniProtKB-KW"/>
</dbReference>
<dbReference type="RefSeq" id="WP_079477506.1">
    <property type="nucleotide sequence ID" value="NZ_FVYZ01000003.1"/>
</dbReference>
<sequence length="218" mass="23918">MNLKDKFSNDERRVNIEEEMMSDTLSTYLNEWLPPSREVVIACIGTDRSTGDSFGPLVGSMLQDQTLETFHVYGTLEDPLHALNLKERVQTMNDEHPNPYILAIDACLGRATSVGSVVLGKGTLSPGSALKKDLPPIGNLHISGMVNVSGFMEHVVLQNTRLHVVMKMAAKVAAAIQLADTERRRIRLETSPVQAFTAATKRESLFGKAGKPRMDGTL</sequence>
<protein>
    <submittedName>
        <fullName evidence="1">Spore protease YyaC</fullName>
    </submittedName>
</protein>
<name>A0A4Z0GX79_9BACI</name>
<evidence type="ECO:0000313" key="2">
    <source>
        <dbReference type="Proteomes" id="UP000297982"/>
    </source>
</evidence>
<keyword evidence="1" id="KW-0645">Protease</keyword>
<dbReference type="AlphaFoldDB" id="A0A4Z0GX79"/>
<dbReference type="Proteomes" id="UP000297982">
    <property type="component" value="Unassembled WGS sequence"/>
</dbReference>
<dbReference type="SUPFAM" id="SSF53163">
    <property type="entry name" value="HybD-like"/>
    <property type="match status" value="1"/>
</dbReference>
<comment type="caution">
    <text evidence="1">The sequence shown here is derived from an EMBL/GenBank/DDBJ whole genome shotgun (WGS) entry which is preliminary data.</text>
</comment>
<accession>A0A4Z0GX79</accession>
<reference evidence="1 2" key="1">
    <citation type="journal article" date="2003" name="Int. J. Syst. Evol. Microbiol.">
        <title>Halobacillus salinus sp. nov., isolated from a salt lake on the coast of the East Sea in Korea.</title>
        <authorList>
            <person name="Yoon J.H."/>
            <person name="Kang K.H."/>
            <person name="Park Y.H."/>
        </authorList>
    </citation>
    <scope>NUCLEOTIDE SEQUENCE [LARGE SCALE GENOMIC DNA]</scope>
    <source>
        <strain evidence="1 2">HSL-3</strain>
    </source>
</reference>
<evidence type="ECO:0000313" key="1">
    <source>
        <dbReference type="EMBL" id="TGB01259.1"/>
    </source>
</evidence>